<proteinExistence type="predicted"/>
<accession>A0AC35GRZ0</accession>
<dbReference type="WBParaSite" id="PS1159_v2.g8221.t1">
    <property type="protein sequence ID" value="PS1159_v2.g8221.t1"/>
    <property type="gene ID" value="PS1159_v2.g8221"/>
</dbReference>
<reference evidence="2" key="1">
    <citation type="submission" date="2022-11" db="UniProtKB">
        <authorList>
            <consortium name="WormBaseParasite"/>
        </authorList>
    </citation>
    <scope>IDENTIFICATION</scope>
</reference>
<name>A0AC35GRZ0_9BILA</name>
<sequence length="103" mass="12504">MTSNIEKEMRRTFCRPEEECLREKCELHGLKFFRQYYQGFYFYSDITYAKIDRTSNIIGDGNCEFRALFLILTRKQDQHGKIRQIVMDEILSNKRYSIYHENA</sequence>
<evidence type="ECO:0000313" key="1">
    <source>
        <dbReference type="Proteomes" id="UP000887580"/>
    </source>
</evidence>
<dbReference type="Proteomes" id="UP000887580">
    <property type="component" value="Unplaced"/>
</dbReference>
<evidence type="ECO:0000313" key="2">
    <source>
        <dbReference type="WBParaSite" id="PS1159_v2.g8221.t1"/>
    </source>
</evidence>
<organism evidence="1 2">
    <name type="scientific">Panagrolaimus sp. PS1159</name>
    <dbReference type="NCBI Taxonomy" id="55785"/>
    <lineage>
        <taxon>Eukaryota</taxon>
        <taxon>Metazoa</taxon>
        <taxon>Ecdysozoa</taxon>
        <taxon>Nematoda</taxon>
        <taxon>Chromadorea</taxon>
        <taxon>Rhabditida</taxon>
        <taxon>Tylenchina</taxon>
        <taxon>Panagrolaimomorpha</taxon>
        <taxon>Panagrolaimoidea</taxon>
        <taxon>Panagrolaimidae</taxon>
        <taxon>Panagrolaimus</taxon>
    </lineage>
</organism>
<protein>
    <submittedName>
        <fullName evidence="2">OTU domain-containing protein</fullName>
    </submittedName>
</protein>